<dbReference type="Gene3D" id="3.40.50.300">
    <property type="entry name" value="P-loop containing nucleotide triphosphate hydrolases"/>
    <property type="match status" value="1"/>
</dbReference>
<comment type="caution">
    <text evidence="10">The sequence shown here is derived from an EMBL/GenBank/DDBJ whole genome shotgun (WGS) entry which is preliminary data.</text>
</comment>
<dbReference type="Proteomes" id="UP000256829">
    <property type="component" value="Unassembled WGS sequence"/>
</dbReference>
<evidence type="ECO:0000256" key="6">
    <source>
        <dbReference type="ARBA" id="ARBA00022777"/>
    </source>
</evidence>
<evidence type="ECO:0000256" key="4">
    <source>
        <dbReference type="ARBA" id="ARBA00022679"/>
    </source>
</evidence>
<dbReference type="EMBL" id="QTJR01000005">
    <property type="protein sequence ID" value="RDY67419.1"/>
    <property type="molecule type" value="Genomic_DNA"/>
</dbReference>
<organism evidence="10 11">
    <name type="scientific">Lysobacter soli</name>
    <dbReference type="NCBI Taxonomy" id="453783"/>
    <lineage>
        <taxon>Bacteria</taxon>
        <taxon>Pseudomonadati</taxon>
        <taxon>Pseudomonadota</taxon>
        <taxon>Gammaproteobacteria</taxon>
        <taxon>Lysobacterales</taxon>
        <taxon>Lysobacteraceae</taxon>
        <taxon>Lysobacter</taxon>
    </lineage>
</organism>
<comment type="pathway">
    <text evidence="1">Carbohydrate acid metabolism.</text>
</comment>
<keyword evidence="11" id="KW-1185">Reference proteome</keyword>
<name>A0A3D8VDU3_9GAMM</name>
<comment type="similarity">
    <text evidence="2 9">Belongs to the gluconokinase GntK/GntV family.</text>
</comment>
<comment type="catalytic activity">
    <reaction evidence="8 9">
        <text>D-gluconate + ATP = 6-phospho-D-gluconate + ADP + H(+)</text>
        <dbReference type="Rhea" id="RHEA:19433"/>
        <dbReference type="ChEBI" id="CHEBI:15378"/>
        <dbReference type="ChEBI" id="CHEBI:18391"/>
        <dbReference type="ChEBI" id="CHEBI:30616"/>
        <dbReference type="ChEBI" id="CHEBI:58759"/>
        <dbReference type="ChEBI" id="CHEBI:456216"/>
        <dbReference type="EC" id="2.7.1.12"/>
    </reaction>
</comment>
<evidence type="ECO:0000256" key="2">
    <source>
        <dbReference type="ARBA" id="ARBA00008420"/>
    </source>
</evidence>
<sequence length="172" mass="18223">MPHANAIVVIGVAGSGKSTVALGLARHYGYVFLDADDFHADDAKAQMAAGVPLMDAQREPWVAELGRQLQALAARGSSSVLAFSGLRAVHRQRLRDCGVPMRFVYLDAPPSTVAGRLESRLGHFMPAVLLASQYEALEEPVGEADVIRVEVGGTPAQVLERAIALLDASPVP</sequence>
<keyword evidence="4 9" id="KW-0808">Transferase</keyword>
<keyword evidence="5 9" id="KW-0547">Nucleotide-binding</keyword>
<gene>
    <name evidence="10" type="ORF">DX912_09080</name>
</gene>
<protein>
    <recommendedName>
        <fullName evidence="3 9">Gluconokinase</fullName>
        <ecNumber evidence="3 9">2.7.1.12</ecNumber>
    </recommendedName>
</protein>
<evidence type="ECO:0000313" key="11">
    <source>
        <dbReference type="Proteomes" id="UP000256829"/>
    </source>
</evidence>
<dbReference type="SUPFAM" id="SSF52540">
    <property type="entry name" value="P-loop containing nucleoside triphosphate hydrolases"/>
    <property type="match status" value="1"/>
</dbReference>
<dbReference type="AlphaFoldDB" id="A0A3D8VDU3"/>
<dbReference type="PANTHER" id="PTHR43442">
    <property type="entry name" value="GLUCONOKINASE-RELATED"/>
    <property type="match status" value="1"/>
</dbReference>
<dbReference type="InterPro" id="IPR027417">
    <property type="entry name" value="P-loop_NTPase"/>
</dbReference>
<dbReference type="RefSeq" id="WP_115842186.1">
    <property type="nucleotide sequence ID" value="NZ_CP183976.1"/>
</dbReference>
<dbReference type="InterPro" id="IPR006001">
    <property type="entry name" value="Therm_gnt_kin"/>
</dbReference>
<evidence type="ECO:0000256" key="7">
    <source>
        <dbReference type="ARBA" id="ARBA00022840"/>
    </source>
</evidence>
<dbReference type="GO" id="GO:0046316">
    <property type="term" value="F:gluconokinase activity"/>
    <property type="evidence" value="ECO:0007669"/>
    <property type="project" value="UniProtKB-EC"/>
</dbReference>
<evidence type="ECO:0000256" key="9">
    <source>
        <dbReference type="RuleBase" id="RU363066"/>
    </source>
</evidence>
<evidence type="ECO:0000256" key="3">
    <source>
        <dbReference type="ARBA" id="ARBA00012054"/>
    </source>
</evidence>
<dbReference type="PANTHER" id="PTHR43442:SF3">
    <property type="entry name" value="GLUCONOKINASE-RELATED"/>
    <property type="match status" value="1"/>
</dbReference>
<evidence type="ECO:0000256" key="1">
    <source>
        <dbReference type="ARBA" id="ARBA00004761"/>
    </source>
</evidence>
<dbReference type="NCBIfam" id="TIGR01313">
    <property type="entry name" value="therm_gnt_kin"/>
    <property type="match status" value="1"/>
</dbReference>
<evidence type="ECO:0000313" key="10">
    <source>
        <dbReference type="EMBL" id="RDY67419.1"/>
    </source>
</evidence>
<evidence type="ECO:0000256" key="5">
    <source>
        <dbReference type="ARBA" id="ARBA00022741"/>
    </source>
</evidence>
<evidence type="ECO:0000256" key="8">
    <source>
        <dbReference type="ARBA" id="ARBA00048090"/>
    </source>
</evidence>
<dbReference type="CDD" id="cd02021">
    <property type="entry name" value="GntK"/>
    <property type="match status" value="1"/>
</dbReference>
<keyword evidence="6 9" id="KW-0418">Kinase</keyword>
<dbReference type="Pfam" id="PF13671">
    <property type="entry name" value="AAA_33"/>
    <property type="match status" value="1"/>
</dbReference>
<dbReference type="GO" id="GO:0005524">
    <property type="term" value="F:ATP binding"/>
    <property type="evidence" value="ECO:0007669"/>
    <property type="project" value="UniProtKB-KW"/>
</dbReference>
<reference evidence="10 11" key="1">
    <citation type="submission" date="2018-08" db="EMBL/GenBank/DDBJ databases">
        <title>Lysobacter soli KCTC 22011, whole genome shotgun sequence.</title>
        <authorList>
            <person name="Zhang X."/>
            <person name="Feng G."/>
            <person name="Zhu H."/>
        </authorList>
    </citation>
    <scope>NUCLEOTIDE SEQUENCE [LARGE SCALE GENOMIC DNA]</scope>
    <source>
        <strain evidence="10 11">KCTC 22011</strain>
    </source>
</reference>
<accession>A0A3D8VDU3</accession>
<proteinExistence type="inferred from homology"/>
<dbReference type="GO" id="GO:0005737">
    <property type="term" value="C:cytoplasm"/>
    <property type="evidence" value="ECO:0007669"/>
    <property type="project" value="TreeGrafter"/>
</dbReference>
<keyword evidence="7 9" id="KW-0067">ATP-binding</keyword>
<dbReference type="EC" id="2.7.1.12" evidence="3 9"/>
<dbReference type="GO" id="GO:0005975">
    <property type="term" value="P:carbohydrate metabolic process"/>
    <property type="evidence" value="ECO:0007669"/>
    <property type="project" value="InterPro"/>
</dbReference>